<sequence>MKTVKIVLICLLVVFYLFMGSMHFIQPEQYFAMMPSWLPAQKVLIILSGIVEIILAVLLIPIKTRAIAAKLIIAMLVVFFFAIHIPESIGYYKTGNEKFVASIIRLPIQFLFIAWAWMFAKK</sequence>
<feature type="transmembrane region" description="Helical" evidence="1">
    <location>
        <begin position="67"/>
        <end position="87"/>
    </location>
</feature>
<dbReference type="PANTHER" id="PTHR36974:SF1">
    <property type="entry name" value="DOXX FAMILY MEMBRANE PROTEIN"/>
    <property type="match status" value="1"/>
</dbReference>
<keyword evidence="3" id="KW-1185">Reference proteome</keyword>
<evidence type="ECO:0000313" key="3">
    <source>
        <dbReference type="Proteomes" id="UP001597546"/>
    </source>
</evidence>
<reference evidence="3" key="1">
    <citation type="journal article" date="2019" name="Int. J. Syst. Evol. Microbiol.">
        <title>The Global Catalogue of Microorganisms (GCM) 10K type strain sequencing project: providing services to taxonomists for standard genome sequencing and annotation.</title>
        <authorList>
            <consortium name="The Broad Institute Genomics Platform"/>
            <consortium name="The Broad Institute Genome Sequencing Center for Infectious Disease"/>
            <person name="Wu L."/>
            <person name="Ma J."/>
        </authorList>
    </citation>
    <scope>NUCLEOTIDE SEQUENCE [LARGE SCALE GENOMIC DNA]</scope>
    <source>
        <strain evidence="3">KCTC 42456</strain>
    </source>
</reference>
<accession>A0ABW5TQR9</accession>
<evidence type="ECO:0000313" key="2">
    <source>
        <dbReference type="EMBL" id="MFD2731621.1"/>
    </source>
</evidence>
<protein>
    <recommendedName>
        <fullName evidence="4">DoxX family protein</fullName>
    </recommendedName>
</protein>
<dbReference type="PANTHER" id="PTHR36974">
    <property type="entry name" value="MEMBRANE PROTEIN-RELATED"/>
    <property type="match status" value="1"/>
</dbReference>
<gene>
    <name evidence="2" type="ORF">ACFSSE_07870</name>
</gene>
<organism evidence="2 3">
    <name type="scientific">Pedobacter alpinus</name>
    <dbReference type="NCBI Taxonomy" id="1590643"/>
    <lineage>
        <taxon>Bacteria</taxon>
        <taxon>Pseudomonadati</taxon>
        <taxon>Bacteroidota</taxon>
        <taxon>Sphingobacteriia</taxon>
        <taxon>Sphingobacteriales</taxon>
        <taxon>Sphingobacteriaceae</taxon>
        <taxon>Pedobacter</taxon>
    </lineage>
</organism>
<dbReference type="RefSeq" id="WP_379045554.1">
    <property type="nucleotide sequence ID" value="NZ_JBHSKW010000056.1"/>
</dbReference>
<dbReference type="Proteomes" id="UP001597546">
    <property type="component" value="Unassembled WGS sequence"/>
</dbReference>
<dbReference type="EMBL" id="JBHULV010000024">
    <property type="protein sequence ID" value="MFD2731621.1"/>
    <property type="molecule type" value="Genomic_DNA"/>
</dbReference>
<name>A0ABW5TQR9_9SPHI</name>
<evidence type="ECO:0000256" key="1">
    <source>
        <dbReference type="SAM" id="Phobius"/>
    </source>
</evidence>
<evidence type="ECO:0008006" key="4">
    <source>
        <dbReference type="Google" id="ProtNLM"/>
    </source>
</evidence>
<keyword evidence="1" id="KW-0472">Membrane</keyword>
<proteinExistence type="predicted"/>
<feature type="transmembrane region" description="Helical" evidence="1">
    <location>
        <begin position="43"/>
        <end position="60"/>
    </location>
</feature>
<keyword evidence="1" id="KW-0812">Transmembrane</keyword>
<comment type="caution">
    <text evidence="2">The sequence shown here is derived from an EMBL/GenBank/DDBJ whole genome shotgun (WGS) entry which is preliminary data.</text>
</comment>
<feature type="transmembrane region" description="Helical" evidence="1">
    <location>
        <begin position="99"/>
        <end position="120"/>
    </location>
</feature>
<keyword evidence="1" id="KW-1133">Transmembrane helix</keyword>